<feature type="region of interest" description="Disordered" evidence="1">
    <location>
        <begin position="1"/>
        <end position="61"/>
    </location>
</feature>
<feature type="compositionally biased region" description="Basic residues" evidence="1">
    <location>
        <begin position="888"/>
        <end position="910"/>
    </location>
</feature>
<gene>
    <name evidence="2" type="ORF">LTR84_003366</name>
</gene>
<feature type="region of interest" description="Disordered" evidence="1">
    <location>
        <begin position="674"/>
        <end position="740"/>
    </location>
</feature>
<feature type="region of interest" description="Disordered" evidence="1">
    <location>
        <begin position="755"/>
        <end position="803"/>
    </location>
</feature>
<feature type="compositionally biased region" description="Basic and acidic residues" evidence="1">
    <location>
        <begin position="876"/>
        <end position="887"/>
    </location>
</feature>
<feature type="compositionally biased region" description="Basic and acidic residues" evidence="1">
    <location>
        <begin position="929"/>
        <end position="965"/>
    </location>
</feature>
<dbReference type="EMBL" id="JAVRRD010000016">
    <property type="protein sequence ID" value="KAK5050807.1"/>
    <property type="molecule type" value="Genomic_DNA"/>
</dbReference>
<dbReference type="Proteomes" id="UP001358417">
    <property type="component" value="Unassembled WGS sequence"/>
</dbReference>
<accession>A0AAV9NAG1</accession>
<reference evidence="2 3" key="1">
    <citation type="submission" date="2023-08" db="EMBL/GenBank/DDBJ databases">
        <title>Black Yeasts Isolated from many extreme environments.</title>
        <authorList>
            <person name="Coleine C."/>
            <person name="Stajich J.E."/>
            <person name="Selbmann L."/>
        </authorList>
    </citation>
    <scope>NUCLEOTIDE SEQUENCE [LARGE SCALE GENOMIC DNA]</scope>
    <source>
        <strain evidence="2 3">CCFEE 5792</strain>
    </source>
</reference>
<sequence>MIYVVKQRPKPVPSTDQHSIPIRDQRKAESIPEKSRPHEMDRLDDLGAPPAGGSRPRDERHDWMRVVERSSSRITDVFHPLKHDKRYEAEKAFYAEEDACKSRRGNFQTTFNMATGTDFTIHLDLTVYKDYDKQLEALSYLRRSGQFRAAKEYINTVFGDHLSHPYVFLQYAELLLDMGDYKSFKQLDLSNPFGEKLNSSPDLVLPRQSGTVRHFYPRPGGRIRKSNLHTSQQEGRRTDSHYPSTHEEIWSAPLVDPPEDRSGQGQSRHDGHHLLRWNWTLLRALSQVHLTGKINEALGRAQFVLDNLVIGSEVGSTEIQVISLAFQIFGLVELWLPDIFNIEIRDTLKVWAKWPELYRMLLAQGRVWDFRDIFLSTIGVFGVEWTCLAFFSGSPWREAILDNWVLYERDQSTTLAQLDILTNMPLNLNLPTQGFGQMEWLQRDSQTLAELIMNNYPNSMNSRPFLKWLVIKAATAPLFQQPDVDEKVLNPRYMFDDWPGISMASPDWLSLPIYVPMRNEIPPWDRPEILEPANEPIRVALKMATQLHDHALEVLCLKVLILRSQQPRKLFEQLCQLQETTQEDNEGYLSTCLSRYVIDRDKQSQKRLLFELKQLDDWVSEYDLRRPFTYLAKTEIQDALTYIIKGRDYVAPPERFHMNYYPWLSDRTRSSIRNNSSPYISYSQPPRRARGNTRLGNLPPAVAVEDHGKGQHATPADSAKKANLAQFLGGERRKERRQTEDVEVMEVIEEHDDGLKLRRAASRDRDRQRRSRSRRREANPTENPPLSPTDSDSSDSSSESDDGAENFLAFFPHIPTSLAIDLSGRNIRGKRIVMEIRDAETDEKTVDVNWVRNEDEVTLTMFRKNKGTFTLKKEAKDSKEQWVERRYHLGRRQRKGRGKGKAARRRHRHSSSPSSTSYYSYYSDDADSEGNRSSESESRRIQSGKAKDRGRGVEKRTRERRRKDGLTIVESSPDSAAQPTKSGLGPDAIAKSTGEADPEAEPEADAQAGVEAEREGVEEDNEAGPSTASPEAGQVTGVETEPEVGDEDV</sequence>
<dbReference type="AlphaFoldDB" id="A0AAV9NAG1"/>
<dbReference type="GeneID" id="89971553"/>
<evidence type="ECO:0000313" key="3">
    <source>
        <dbReference type="Proteomes" id="UP001358417"/>
    </source>
</evidence>
<comment type="caution">
    <text evidence="2">The sequence shown here is derived from an EMBL/GenBank/DDBJ whole genome shotgun (WGS) entry which is preliminary data.</text>
</comment>
<name>A0AAV9NAG1_9EURO</name>
<feature type="compositionally biased region" description="Low complexity" evidence="1">
    <location>
        <begin position="911"/>
        <end position="923"/>
    </location>
</feature>
<feature type="compositionally biased region" description="Basic and acidic residues" evidence="1">
    <location>
        <begin position="234"/>
        <end position="244"/>
    </location>
</feature>
<feature type="compositionally biased region" description="Acidic residues" evidence="1">
    <location>
        <begin position="1040"/>
        <end position="1049"/>
    </location>
</feature>
<evidence type="ECO:0000313" key="2">
    <source>
        <dbReference type="EMBL" id="KAK5050807.1"/>
    </source>
</evidence>
<feature type="compositionally biased region" description="Polar residues" evidence="1">
    <location>
        <begin position="969"/>
        <end position="981"/>
    </location>
</feature>
<feature type="compositionally biased region" description="Polar residues" evidence="1">
    <location>
        <begin position="674"/>
        <end position="684"/>
    </location>
</feature>
<evidence type="ECO:0008006" key="4">
    <source>
        <dbReference type="Google" id="ProtNLM"/>
    </source>
</evidence>
<protein>
    <recommendedName>
        <fullName evidence="4">Clr5 domain-containing protein</fullName>
    </recommendedName>
</protein>
<organism evidence="2 3">
    <name type="scientific">Exophiala bonariae</name>
    <dbReference type="NCBI Taxonomy" id="1690606"/>
    <lineage>
        <taxon>Eukaryota</taxon>
        <taxon>Fungi</taxon>
        <taxon>Dikarya</taxon>
        <taxon>Ascomycota</taxon>
        <taxon>Pezizomycotina</taxon>
        <taxon>Eurotiomycetes</taxon>
        <taxon>Chaetothyriomycetidae</taxon>
        <taxon>Chaetothyriales</taxon>
        <taxon>Herpotrichiellaceae</taxon>
        <taxon>Exophiala</taxon>
    </lineage>
</organism>
<dbReference type="RefSeq" id="XP_064705307.1">
    <property type="nucleotide sequence ID" value="XM_064846954.1"/>
</dbReference>
<evidence type="ECO:0000256" key="1">
    <source>
        <dbReference type="SAM" id="MobiDB-lite"/>
    </source>
</evidence>
<feature type="compositionally biased region" description="Basic and acidic residues" evidence="1">
    <location>
        <begin position="730"/>
        <end position="740"/>
    </location>
</feature>
<keyword evidence="3" id="KW-1185">Reference proteome</keyword>
<feature type="compositionally biased region" description="Basic and acidic residues" evidence="1">
    <location>
        <begin position="755"/>
        <end position="767"/>
    </location>
</feature>
<feature type="compositionally biased region" description="Basic and acidic residues" evidence="1">
    <location>
        <begin position="21"/>
        <end position="45"/>
    </location>
</feature>
<feature type="region of interest" description="Disordered" evidence="1">
    <location>
        <begin position="876"/>
        <end position="1049"/>
    </location>
</feature>
<feature type="region of interest" description="Disordered" evidence="1">
    <location>
        <begin position="214"/>
        <end position="244"/>
    </location>
</feature>
<proteinExistence type="predicted"/>